<dbReference type="Proteomes" id="UP000273643">
    <property type="component" value="Unassembled WGS sequence"/>
</dbReference>
<evidence type="ECO:0000313" key="4">
    <source>
        <dbReference type="Proteomes" id="UP000273643"/>
    </source>
</evidence>
<accession>A0A3N1NP09</accession>
<dbReference type="EMBL" id="RJUK01000001">
    <property type="protein sequence ID" value="ROQ20562.1"/>
    <property type="molecule type" value="Genomic_DNA"/>
</dbReference>
<dbReference type="Gene3D" id="1.20.5.300">
    <property type="match status" value="1"/>
</dbReference>
<reference evidence="3 4" key="1">
    <citation type="submission" date="2018-11" db="EMBL/GenBank/DDBJ databases">
        <title>Genomic Encyclopedia of Type Strains, Phase IV (KMG-IV): sequencing the most valuable type-strain genomes for metagenomic binning, comparative biology and taxonomic classification.</title>
        <authorList>
            <person name="Goeker M."/>
        </authorList>
    </citation>
    <scope>NUCLEOTIDE SEQUENCE [LARGE SCALE GENOMIC DNA]</scope>
    <source>
        <strain evidence="3 4">DSM 16974</strain>
    </source>
</reference>
<name>A0A3N1NP09_9GAMM</name>
<evidence type="ECO:0000256" key="1">
    <source>
        <dbReference type="HAMAP-Rule" id="MF_00715"/>
    </source>
</evidence>
<dbReference type="RefSeq" id="WP_024460578.1">
    <property type="nucleotide sequence ID" value="NZ_RJUK01000001.1"/>
</dbReference>
<comment type="caution">
    <text evidence="3">The sequence shown here is derived from an EMBL/GenBank/DDBJ whole genome shotgun (WGS) entry which is preliminary data.</text>
</comment>
<proteinExistence type="inferred from homology"/>
<evidence type="ECO:0000256" key="2">
    <source>
        <dbReference type="SAM" id="MobiDB-lite"/>
    </source>
</evidence>
<dbReference type="Pfam" id="PF04102">
    <property type="entry name" value="SlyX"/>
    <property type="match status" value="1"/>
</dbReference>
<keyword evidence="4" id="KW-1185">Reference proteome</keyword>
<dbReference type="AlphaFoldDB" id="A0A3N1NP09"/>
<protein>
    <recommendedName>
        <fullName evidence="1">Protein SlyX homolog</fullName>
    </recommendedName>
</protein>
<organism evidence="3 4">
    <name type="scientific">Marinimicrobium koreense</name>
    <dbReference type="NCBI Taxonomy" id="306545"/>
    <lineage>
        <taxon>Bacteria</taxon>
        <taxon>Pseudomonadati</taxon>
        <taxon>Pseudomonadota</taxon>
        <taxon>Gammaproteobacteria</taxon>
        <taxon>Cellvibrionales</taxon>
        <taxon>Cellvibrionaceae</taxon>
        <taxon>Marinimicrobium</taxon>
    </lineage>
</organism>
<dbReference type="PANTHER" id="PTHR36508">
    <property type="entry name" value="PROTEIN SLYX"/>
    <property type="match status" value="1"/>
</dbReference>
<dbReference type="OrthoDB" id="8606883at2"/>
<dbReference type="HAMAP" id="MF_00715">
    <property type="entry name" value="SlyX"/>
    <property type="match status" value="1"/>
</dbReference>
<evidence type="ECO:0000313" key="3">
    <source>
        <dbReference type="EMBL" id="ROQ20562.1"/>
    </source>
</evidence>
<feature type="region of interest" description="Disordered" evidence="2">
    <location>
        <begin position="51"/>
        <end position="75"/>
    </location>
</feature>
<comment type="similarity">
    <text evidence="1">Belongs to the SlyX family.</text>
</comment>
<gene>
    <name evidence="1" type="primary">slyX</name>
    <name evidence="3" type="ORF">EDC38_1169</name>
</gene>
<sequence length="75" mass="8501">MSDSDTLEDLQSRLAFQEQTLTDLNDVVARQTEQIDRLEQQLRALAGKYRDLRDAVEQSPGEEGGSPADERPPHY</sequence>
<dbReference type="PANTHER" id="PTHR36508:SF1">
    <property type="entry name" value="PROTEIN SLYX"/>
    <property type="match status" value="1"/>
</dbReference>
<dbReference type="InterPro" id="IPR007236">
    <property type="entry name" value="SlyX"/>
</dbReference>